<gene>
    <name evidence="1" type="ORF">T4D_15198</name>
</gene>
<evidence type="ECO:0000313" key="2">
    <source>
        <dbReference type="Proteomes" id="UP000054995"/>
    </source>
</evidence>
<organism evidence="1 2">
    <name type="scientific">Trichinella pseudospiralis</name>
    <name type="common">Parasitic roundworm</name>
    <dbReference type="NCBI Taxonomy" id="6337"/>
    <lineage>
        <taxon>Eukaryota</taxon>
        <taxon>Metazoa</taxon>
        <taxon>Ecdysozoa</taxon>
        <taxon>Nematoda</taxon>
        <taxon>Enoplea</taxon>
        <taxon>Dorylaimia</taxon>
        <taxon>Trichinellida</taxon>
        <taxon>Trichinellidae</taxon>
        <taxon>Trichinella</taxon>
    </lineage>
</organism>
<comment type="caution">
    <text evidence="1">The sequence shown here is derived from an EMBL/GenBank/DDBJ whole genome shotgun (WGS) entry which is preliminary data.</text>
</comment>
<dbReference type="Proteomes" id="UP000054995">
    <property type="component" value="Unassembled WGS sequence"/>
</dbReference>
<accession>A0A0V1C759</accession>
<proteinExistence type="predicted"/>
<sequence length="36" mass="4323">MQNFTIKFYTFVQYEITVSCKSFLHTDILELQIFCA</sequence>
<dbReference type="AlphaFoldDB" id="A0A0V1C759"/>
<reference evidence="1 2" key="1">
    <citation type="submission" date="2015-01" db="EMBL/GenBank/DDBJ databases">
        <title>Evolution of Trichinella species and genotypes.</title>
        <authorList>
            <person name="Korhonen P.K."/>
            <person name="Edoardo P."/>
            <person name="Giuseppe L.R."/>
            <person name="Gasser R.B."/>
        </authorList>
    </citation>
    <scope>NUCLEOTIDE SEQUENCE [LARGE SCALE GENOMIC DNA]</scope>
    <source>
        <strain evidence="1">ISS470</strain>
    </source>
</reference>
<evidence type="ECO:0000313" key="1">
    <source>
        <dbReference type="EMBL" id="KRY44579.1"/>
    </source>
</evidence>
<dbReference type="EMBL" id="JYDT01005443">
    <property type="protein sequence ID" value="KRY44579.1"/>
    <property type="molecule type" value="Genomic_DNA"/>
</dbReference>
<protein>
    <submittedName>
        <fullName evidence="1">Uncharacterized protein</fullName>
    </submittedName>
</protein>
<name>A0A0V1C759_TRIPS</name>
<keyword evidence="2" id="KW-1185">Reference proteome</keyword>